<dbReference type="PANTHER" id="PTHR36811">
    <property type="entry name" value="OS08G0444440 PROTEIN"/>
    <property type="match status" value="1"/>
</dbReference>
<proteinExistence type="predicted"/>
<accession>A0AA88VE04</accession>
<protein>
    <submittedName>
        <fullName evidence="1">Uncharacterized protein</fullName>
    </submittedName>
</protein>
<reference evidence="1" key="1">
    <citation type="submission" date="2022-12" db="EMBL/GenBank/DDBJ databases">
        <title>Draft genome assemblies for two species of Escallonia (Escalloniales).</title>
        <authorList>
            <person name="Chanderbali A."/>
            <person name="Dervinis C."/>
            <person name="Anghel I."/>
            <person name="Soltis D."/>
            <person name="Soltis P."/>
            <person name="Zapata F."/>
        </authorList>
    </citation>
    <scope>NUCLEOTIDE SEQUENCE</scope>
    <source>
        <strain evidence="1">UCBG64.0493</strain>
        <tissue evidence="1">Leaf</tissue>
    </source>
</reference>
<organism evidence="1 2">
    <name type="scientific">Escallonia herrerae</name>
    <dbReference type="NCBI Taxonomy" id="1293975"/>
    <lineage>
        <taxon>Eukaryota</taxon>
        <taxon>Viridiplantae</taxon>
        <taxon>Streptophyta</taxon>
        <taxon>Embryophyta</taxon>
        <taxon>Tracheophyta</taxon>
        <taxon>Spermatophyta</taxon>
        <taxon>Magnoliopsida</taxon>
        <taxon>eudicotyledons</taxon>
        <taxon>Gunneridae</taxon>
        <taxon>Pentapetalae</taxon>
        <taxon>asterids</taxon>
        <taxon>campanulids</taxon>
        <taxon>Escalloniales</taxon>
        <taxon>Escalloniaceae</taxon>
        <taxon>Escallonia</taxon>
    </lineage>
</organism>
<name>A0AA88VE04_9ASTE</name>
<comment type="caution">
    <text evidence="1">The sequence shown here is derived from an EMBL/GenBank/DDBJ whole genome shotgun (WGS) entry which is preliminary data.</text>
</comment>
<evidence type="ECO:0000313" key="1">
    <source>
        <dbReference type="EMBL" id="KAK3006562.1"/>
    </source>
</evidence>
<dbReference type="AlphaFoldDB" id="A0AA88VE04"/>
<dbReference type="PANTHER" id="PTHR36811:SF2">
    <property type="entry name" value="OS08G0444440 PROTEIN"/>
    <property type="match status" value="1"/>
</dbReference>
<dbReference type="Proteomes" id="UP001188597">
    <property type="component" value="Unassembled WGS sequence"/>
</dbReference>
<dbReference type="EMBL" id="JAVXUP010001978">
    <property type="protein sequence ID" value="KAK3006562.1"/>
    <property type="molecule type" value="Genomic_DNA"/>
</dbReference>
<gene>
    <name evidence="1" type="ORF">RJ639_017167</name>
</gene>
<evidence type="ECO:0000313" key="2">
    <source>
        <dbReference type="Proteomes" id="UP001188597"/>
    </source>
</evidence>
<sequence>MKDETVKLQNPLENPTMANNIISSLKIHKRKPMKKKKKKKPLLFKKIADYLKSDTYLFAPLVSSVEGISNTNSGVEGENVCEENEKNLLKKVGEYLRSDVYMYAPLVVPQPRVYSGTNEVSPPHTGTCF</sequence>
<keyword evidence="2" id="KW-1185">Reference proteome</keyword>